<dbReference type="EMBL" id="MGFE01000031">
    <property type="protein sequence ID" value="OGL97646.1"/>
    <property type="molecule type" value="Genomic_DNA"/>
</dbReference>
<evidence type="ECO:0000313" key="1">
    <source>
        <dbReference type="EMBL" id="OGL97646.1"/>
    </source>
</evidence>
<comment type="caution">
    <text evidence="1">The sequence shown here is derived from an EMBL/GenBank/DDBJ whole genome shotgun (WGS) entry which is preliminary data.</text>
</comment>
<dbReference type="AlphaFoldDB" id="A0A1F7W4T1"/>
<name>A0A1F7W4T1_9BACT</name>
<accession>A0A1F7W4T1</accession>
<evidence type="ECO:0000313" key="2">
    <source>
        <dbReference type="Proteomes" id="UP000176501"/>
    </source>
</evidence>
<protein>
    <submittedName>
        <fullName evidence="1">Uncharacterized protein</fullName>
    </submittedName>
</protein>
<dbReference type="Proteomes" id="UP000176501">
    <property type="component" value="Unassembled WGS sequence"/>
</dbReference>
<organism evidence="1 2">
    <name type="scientific">Candidatus Uhrbacteria bacterium RIFOXYB2_FULL_57_15</name>
    <dbReference type="NCBI Taxonomy" id="1802422"/>
    <lineage>
        <taxon>Bacteria</taxon>
        <taxon>Candidatus Uhriibacteriota</taxon>
    </lineage>
</organism>
<sequence>MESVSVSIIENHTRRIVLEVERKDGGSDGEWVGEALREFAVAASGFDPGLDRYQVWISAYLSQVTFMWPIEFSRLIVDKGWTVVFDLND</sequence>
<reference evidence="1 2" key="1">
    <citation type="journal article" date="2016" name="Nat. Commun.">
        <title>Thousands of microbial genomes shed light on interconnected biogeochemical processes in an aquifer system.</title>
        <authorList>
            <person name="Anantharaman K."/>
            <person name="Brown C.T."/>
            <person name="Hug L.A."/>
            <person name="Sharon I."/>
            <person name="Castelle C.J."/>
            <person name="Probst A.J."/>
            <person name="Thomas B.C."/>
            <person name="Singh A."/>
            <person name="Wilkins M.J."/>
            <person name="Karaoz U."/>
            <person name="Brodie E.L."/>
            <person name="Williams K.H."/>
            <person name="Hubbard S.S."/>
            <person name="Banfield J.F."/>
        </authorList>
    </citation>
    <scope>NUCLEOTIDE SEQUENCE [LARGE SCALE GENOMIC DNA]</scope>
</reference>
<gene>
    <name evidence="1" type="ORF">A2304_04215</name>
</gene>
<proteinExistence type="predicted"/>